<reference evidence="2 3" key="1">
    <citation type="journal article" date="2016" name="Nat. Commun.">
        <title>Thousands of microbial genomes shed light on interconnected biogeochemical processes in an aquifer system.</title>
        <authorList>
            <person name="Anantharaman K."/>
            <person name="Brown C.T."/>
            <person name="Hug L.A."/>
            <person name="Sharon I."/>
            <person name="Castelle C.J."/>
            <person name="Probst A.J."/>
            <person name="Thomas B.C."/>
            <person name="Singh A."/>
            <person name="Wilkins M.J."/>
            <person name="Karaoz U."/>
            <person name="Brodie E.L."/>
            <person name="Williams K.H."/>
            <person name="Hubbard S.S."/>
            <person name="Banfield J.F."/>
        </authorList>
    </citation>
    <scope>NUCLEOTIDE SEQUENCE [LARGE SCALE GENOMIC DNA]</scope>
</reference>
<sequence length="174" mass="19752">MTLWKIIVKTAFFLLIAYFTLLLFTAPTSLFFLDGVNLMIHEAGHSIFIFFGQMMSMLGGTIFQLLIPVSISLYFLLRKDYFSFAFTLFWIGDNLFNISTYIKDARAMNLPLLVTGSIHDWNWLLSEWGLLELDQTIGGFVYLLGTLALISCLLIMISTIILDLKTLAGQRITA</sequence>
<feature type="transmembrane region" description="Helical" evidence="1">
    <location>
        <begin position="140"/>
        <end position="162"/>
    </location>
</feature>
<evidence type="ECO:0000313" key="3">
    <source>
        <dbReference type="Proteomes" id="UP000176336"/>
    </source>
</evidence>
<name>A0A1F5IRD1_9BACT</name>
<dbReference type="AlphaFoldDB" id="A0A1F5IRD1"/>
<feature type="transmembrane region" description="Helical" evidence="1">
    <location>
        <begin position="45"/>
        <end position="69"/>
    </location>
</feature>
<dbReference type="EMBL" id="MFCR01000008">
    <property type="protein sequence ID" value="OGE18880.1"/>
    <property type="molecule type" value="Genomic_DNA"/>
</dbReference>
<evidence type="ECO:0000313" key="2">
    <source>
        <dbReference type="EMBL" id="OGE18880.1"/>
    </source>
</evidence>
<keyword evidence="1" id="KW-0812">Transmembrane</keyword>
<comment type="caution">
    <text evidence="2">The sequence shown here is derived from an EMBL/GenBank/DDBJ whole genome shotgun (WGS) entry which is preliminary data.</text>
</comment>
<keyword evidence="1" id="KW-0472">Membrane</keyword>
<dbReference type="Proteomes" id="UP000176336">
    <property type="component" value="Unassembled WGS sequence"/>
</dbReference>
<gene>
    <name evidence="2" type="ORF">A2871_02725</name>
</gene>
<evidence type="ECO:0000256" key="1">
    <source>
        <dbReference type="SAM" id="Phobius"/>
    </source>
</evidence>
<accession>A0A1F5IRD1</accession>
<keyword evidence="1" id="KW-1133">Transmembrane helix</keyword>
<proteinExistence type="predicted"/>
<organism evidence="2 3">
    <name type="scientific">Candidatus Daviesbacteria bacterium RIFCSPHIGHO2_01_FULL_41_23</name>
    <dbReference type="NCBI Taxonomy" id="1797764"/>
    <lineage>
        <taxon>Bacteria</taxon>
        <taxon>Candidatus Daviesiibacteriota</taxon>
    </lineage>
</organism>
<feature type="transmembrane region" description="Helical" evidence="1">
    <location>
        <begin position="81"/>
        <end position="102"/>
    </location>
</feature>
<feature type="transmembrane region" description="Helical" evidence="1">
    <location>
        <begin position="12"/>
        <end position="33"/>
    </location>
</feature>
<protein>
    <submittedName>
        <fullName evidence="2">Uncharacterized protein</fullName>
    </submittedName>
</protein>